<keyword evidence="1" id="KW-0472">Membrane</keyword>
<dbReference type="Proteomes" id="UP000184128">
    <property type="component" value="Unassembled WGS sequence"/>
</dbReference>
<evidence type="ECO:0000313" key="2">
    <source>
        <dbReference type="EMBL" id="SHE47205.1"/>
    </source>
</evidence>
<name>A0A1M4TS40_9LACT</name>
<sequence>MKYEKETEQGFLLLESLVTLGMIASISLMLYPMIARWMILRQEAKDEVELNRIFYETSIDWKSTQSMERKHKGYTIESKENKLSVEKGNQKIEVYLNGYEFEK</sequence>
<accession>A0A1M4TS40</accession>
<gene>
    <name evidence="2" type="ORF">SAMN02745249_00492</name>
</gene>
<dbReference type="OrthoDB" id="2166678at2"/>
<evidence type="ECO:0000313" key="3">
    <source>
        <dbReference type="Proteomes" id="UP000184128"/>
    </source>
</evidence>
<reference evidence="2 3" key="1">
    <citation type="submission" date="2016-11" db="EMBL/GenBank/DDBJ databases">
        <authorList>
            <person name="Jaros S."/>
            <person name="Januszkiewicz K."/>
            <person name="Wedrychowicz H."/>
        </authorList>
    </citation>
    <scope>NUCLEOTIDE SEQUENCE [LARGE SCALE GENOMIC DNA]</scope>
    <source>
        <strain evidence="2 3">DSM 15692</strain>
    </source>
</reference>
<dbReference type="RefSeq" id="WP_073295814.1">
    <property type="nucleotide sequence ID" value="NZ_FQUF01000006.1"/>
</dbReference>
<feature type="transmembrane region" description="Helical" evidence="1">
    <location>
        <begin position="12"/>
        <end position="31"/>
    </location>
</feature>
<protein>
    <recommendedName>
        <fullName evidence="4">Prepilin-type N-terminal cleavage/methylation domain-containing protein</fullName>
    </recommendedName>
</protein>
<keyword evidence="1" id="KW-1133">Transmembrane helix</keyword>
<proteinExistence type="predicted"/>
<keyword evidence="3" id="KW-1185">Reference proteome</keyword>
<organism evidence="2 3">
    <name type="scientific">Atopostipes suicloacalis DSM 15692</name>
    <dbReference type="NCBI Taxonomy" id="1121025"/>
    <lineage>
        <taxon>Bacteria</taxon>
        <taxon>Bacillati</taxon>
        <taxon>Bacillota</taxon>
        <taxon>Bacilli</taxon>
        <taxon>Lactobacillales</taxon>
        <taxon>Carnobacteriaceae</taxon>
        <taxon>Atopostipes</taxon>
    </lineage>
</organism>
<dbReference type="STRING" id="1121025.SAMN02745249_00492"/>
<evidence type="ECO:0008006" key="4">
    <source>
        <dbReference type="Google" id="ProtNLM"/>
    </source>
</evidence>
<dbReference type="EMBL" id="FQUF01000006">
    <property type="protein sequence ID" value="SHE47205.1"/>
    <property type="molecule type" value="Genomic_DNA"/>
</dbReference>
<evidence type="ECO:0000256" key="1">
    <source>
        <dbReference type="SAM" id="Phobius"/>
    </source>
</evidence>
<keyword evidence="1" id="KW-0812">Transmembrane</keyword>
<dbReference type="AlphaFoldDB" id="A0A1M4TS40"/>